<dbReference type="GO" id="GO:0008821">
    <property type="term" value="F:crossover junction DNA endonuclease activity"/>
    <property type="evidence" value="ECO:0007669"/>
    <property type="project" value="UniProtKB-UniRule"/>
</dbReference>
<evidence type="ECO:0000256" key="3">
    <source>
        <dbReference type="ARBA" id="ARBA00010015"/>
    </source>
</evidence>
<dbReference type="InterPro" id="IPR047416">
    <property type="entry name" value="XPF_nuclease_Mus81"/>
</dbReference>
<dbReference type="Gene3D" id="3.40.50.10130">
    <property type="match status" value="1"/>
</dbReference>
<keyword evidence="13 16" id="KW-0539">Nucleus</keyword>
<organism evidence="19 20">
    <name type="scientific">Coemansia asiatica</name>
    <dbReference type="NCBI Taxonomy" id="1052880"/>
    <lineage>
        <taxon>Eukaryota</taxon>
        <taxon>Fungi</taxon>
        <taxon>Fungi incertae sedis</taxon>
        <taxon>Zoopagomycota</taxon>
        <taxon>Kickxellomycotina</taxon>
        <taxon>Kickxellomycetes</taxon>
        <taxon>Kickxellales</taxon>
        <taxon>Kickxellaceae</taxon>
        <taxon>Coemansia</taxon>
    </lineage>
</organism>
<dbReference type="Proteomes" id="UP001145021">
    <property type="component" value="Unassembled WGS sequence"/>
</dbReference>
<dbReference type="GO" id="GO:0031297">
    <property type="term" value="P:replication fork processing"/>
    <property type="evidence" value="ECO:0007669"/>
    <property type="project" value="UniProtKB-ARBA"/>
</dbReference>
<evidence type="ECO:0000313" key="19">
    <source>
        <dbReference type="EMBL" id="KAJ1643361.1"/>
    </source>
</evidence>
<keyword evidence="7 16" id="KW-0255">Endonuclease</keyword>
<dbReference type="SUPFAM" id="SSF52980">
    <property type="entry name" value="Restriction endonuclease-like"/>
    <property type="match status" value="1"/>
</dbReference>
<keyword evidence="9 16" id="KW-0378">Hydrolase</keyword>
<dbReference type="EC" id="3.1.22.-" evidence="16"/>
<keyword evidence="20" id="KW-1185">Reference proteome</keyword>
<dbReference type="CDD" id="cd20074">
    <property type="entry name" value="XPF_nuclease_Mus81"/>
    <property type="match status" value="1"/>
</dbReference>
<dbReference type="InterPro" id="IPR006166">
    <property type="entry name" value="ERCC4_domain"/>
</dbReference>
<evidence type="ECO:0000256" key="10">
    <source>
        <dbReference type="ARBA" id="ARBA00022842"/>
    </source>
</evidence>
<feature type="region of interest" description="Disordered" evidence="17">
    <location>
        <begin position="80"/>
        <end position="102"/>
    </location>
</feature>
<dbReference type="Gene3D" id="1.10.10.10">
    <property type="entry name" value="Winged helix-like DNA-binding domain superfamily/Winged helix DNA-binding domain"/>
    <property type="match status" value="1"/>
</dbReference>
<keyword evidence="11 16" id="KW-0233">DNA recombination</keyword>
<evidence type="ECO:0000256" key="6">
    <source>
        <dbReference type="ARBA" id="ARBA00022723"/>
    </source>
</evidence>
<dbReference type="CDD" id="cd21036">
    <property type="entry name" value="WH_MUS81"/>
    <property type="match status" value="1"/>
</dbReference>
<keyword evidence="5 16" id="KW-0540">Nuclease</keyword>
<evidence type="ECO:0000256" key="7">
    <source>
        <dbReference type="ARBA" id="ARBA00022759"/>
    </source>
</evidence>
<evidence type="ECO:0000256" key="9">
    <source>
        <dbReference type="ARBA" id="ARBA00022801"/>
    </source>
</evidence>
<dbReference type="SUPFAM" id="SSF47802">
    <property type="entry name" value="DNA polymerase beta, N-terminal domain-like"/>
    <property type="match status" value="1"/>
</dbReference>
<keyword evidence="8 16" id="KW-0227">DNA damage</keyword>
<dbReference type="Gene3D" id="1.10.150.110">
    <property type="entry name" value="DNA polymerase beta, N-terminal domain-like"/>
    <property type="match status" value="1"/>
</dbReference>
<evidence type="ECO:0000256" key="4">
    <source>
        <dbReference type="ARBA" id="ARBA00017114"/>
    </source>
</evidence>
<evidence type="ECO:0000256" key="14">
    <source>
        <dbReference type="ARBA" id="ARBA00023254"/>
    </source>
</evidence>
<dbReference type="GO" id="GO:0031573">
    <property type="term" value="P:mitotic intra-S DNA damage checkpoint signaling"/>
    <property type="evidence" value="ECO:0007669"/>
    <property type="project" value="TreeGrafter"/>
</dbReference>
<dbReference type="GO" id="GO:0048257">
    <property type="term" value="F:3'-flap endonuclease activity"/>
    <property type="evidence" value="ECO:0007669"/>
    <property type="project" value="TreeGrafter"/>
</dbReference>
<evidence type="ECO:0000256" key="11">
    <source>
        <dbReference type="ARBA" id="ARBA00023172"/>
    </source>
</evidence>
<evidence type="ECO:0000256" key="8">
    <source>
        <dbReference type="ARBA" id="ARBA00022763"/>
    </source>
</evidence>
<gene>
    <name evidence="19" type="primary">MUS81</name>
    <name evidence="19" type="ORF">LPJ64_004867</name>
</gene>
<reference evidence="19" key="1">
    <citation type="submission" date="2022-07" db="EMBL/GenBank/DDBJ databases">
        <title>Phylogenomic reconstructions and comparative analyses of Kickxellomycotina fungi.</title>
        <authorList>
            <person name="Reynolds N.K."/>
            <person name="Stajich J.E."/>
            <person name="Barry K."/>
            <person name="Grigoriev I.V."/>
            <person name="Crous P."/>
            <person name="Smith M.E."/>
        </authorList>
    </citation>
    <scope>NUCLEOTIDE SEQUENCE</scope>
    <source>
        <strain evidence="19">NBRC 105413</strain>
    </source>
</reference>
<evidence type="ECO:0000256" key="1">
    <source>
        <dbReference type="ARBA" id="ARBA00001946"/>
    </source>
</evidence>
<dbReference type="GO" id="GO:0048476">
    <property type="term" value="C:Holliday junction resolvase complex"/>
    <property type="evidence" value="ECO:0007669"/>
    <property type="project" value="UniProtKB-UniRule"/>
</dbReference>
<comment type="subunit">
    <text evidence="16">Interacts with EME1.</text>
</comment>
<evidence type="ECO:0000256" key="16">
    <source>
        <dbReference type="RuleBase" id="RU369042"/>
    </source>
</evidence>
<comment type="caution">
    <text evidence="19">The sequence shown here is derived from an EMBL/GenBank/DDBJ whole genome shotgun (WGS) entry which is preliminary data.</text>
</comment>
<dbReference type="GO" id="GO:0003677">
    <property type="term" value="F:DNA binding"/>
    <property type="evidence" value="ECO:0007669"/>
    <property type="project" value="UniProtKB-UniRule"/>
</dbReference>
<feature type="region of interest" description="Disordered" evidence="17">
    <location>
        <begin position="162"/>
        <end position="181"/>
    </location>
</feature>
<dbReference type="InterPro" id="IPR027421">
    <property type="entry name" value="DNA_pol_lamdba_lyase_dom_sf"/>
</dbReference>
<keyword evidence="10 16" id="KW-0460">Magnesium</keyword>
<evidence type="ECO:0000256" key="17">
    <source>
        <dbReference type="SAM" id="MobiDB-lite"/>
    </source>
</evidence>
<dbReference type="InterPro" id="IPR011335">
    <property type="entry name" value="Restrct_endonuc-II-like"/>
</dbReference>
<evidence type="ECO:0000259" key="18">
    <source>
        <dbReference type="SMART" id="SM00891"/>
    </source>
</evidence>
<dbReference type="InterPro" id="IPR010996">
    <property type="entry name" value="HHH_MUS81"/>
</dbReference>
<dbReference type="PANTHER" id="PTHR13451">
    <property type="entry name" value="CLASS II CROSSOVER JUNCTION ENDONUCLEASE MUS81"/>
    <property type="match status" value="1"/>
</dbReference>
<dbReference type="GO" id="GO:0000727">
    <property type="term" value="P:double-strand break repair via break-induced replication"/>
    <property type="evidence" value="ECO:0007669"/>
    <property type="project" value="UniProtKB-UniRule"/>
</dbReference>
<feature type="compositionally biased region" description="Polar residues" evidence="17">
    <location>
        <begin position="89"/>
        <end position="102"/>
    </location>
</feature>
<dbReference type="GO" id="GO:0005634">
    <property type="term" value="C:nucleus"/>
    <property type="evidence" value="ECO:0007669"/>
    <property type="project" value="UniProtKB-SubCell"/>
</dbReference>
<protein>
    <recommendedName>
        <fullName evidence="4 16">Crossover junction endonuclease MUS81</fullName>
        <ecNumber evidence="16">3.1.22.-</ecNumber>
    </recommendedName>
</protein>
<dbReference type="InterPro" id="IPR036388">
    <property type="entry name" value="WH-like_DNA-bd_sf"/>
</dbReference>
<dbReference type="Pfam" id="PF02732">
    <property type="entry name" value="ERCC4"/>
    <property type="match status" value="1"/>
</dbReference>
<feature type="domain" description="ERCC4" evidence="18">
    <location>
        <begin position="382"/>
        <end position="484"/>
    </location>
</feature>
<dbReference type="AlphaFoldDB" id="A0A9W7XI84"/>
<dbReference type="GO" id="GO:0046872">
    <property type="term" value="F:metal ion binding"/>
    <property type="evidence" value="ECO:0007669"/>
    <property type="project" value="UniProtKB-UniRule"/>
</dbReference>
<dbReference type="InterPro" id="IPR047417">
    <property type="entry name" value="WHD_MUS81"/>
</dbReference>
<comment type="similarity">
    <text evidence="3 16">Belongs to the XPF family.</text>
</comment>
<keyword evidence="12 16" id="KW-0234">DNA repair</keyword>
<dbReference type="FunFam" id="3.40.50.10130:FF:000005">
    <property type="entry name" value="crossover junction endonuclease MUS81 isoform X1"/>
    <property type="match status" value="1"/>
</dbReference>
<proteinExistence type="inferred from homology"/>
<evidence type="ECO:0000256" key="13">
    <source>
        <dbReference type="ARBA" id="ARBA00023242"/>
    </source>
</evidence>
<dbReference type="PANTHER" id="PTHR13451:SF0">
    <property type="entry name" value="CROSSOVER JUNCTION ENDONUCLEASE MUS81"/>
    <property type="match status" value="1"/>
</dbReference>
<sequence>MSEQGEPECANPLFLKWVGEWYDEACRCNSKAQYSLKKAYSSLQRYPLPIENAQEAVQLQGIGQGIADKLAKRLSAWRKENNIPEPNEPSATSEPTNISLRTRNNSANGASRLYIPRYRSGAFALIIGLLKVFCLYGQDYFVPKTELIPMCEQYTDTPFHVAGSSAHSRGRGRSGSGGSGGVGSGFAHTAWSGMKTLENKGLVERQGSIKFSLTEEGFEIAKKVVQVLRSRGEVPSDDEQVFASLPEIYRDPEYTEERLSNGDALLTVSNELFESEKDCADNVELQQESLYSIAGPSAALLPPPIPRSTASRNTNALASQSNGNGNGNGHAQSRLLMRTQSAQSAARSSSPVRQFARHSSTSLAEISLKDLLHYPHGSFDIILIVDSREVHSSSDRSLIEKEIEAHQVQVEIRPLTVGDYLWIARTKKTGEFRHLPDVVLDCVAERKRMDDLCASIRDGRYREQHSRIHGTGFTNVLYIVEGNNPEAVSRLGESAVSSALCRIQVQHGFHLKRPMSFEATLRILRQNTIILKESLQDVYAIPDHLVGQKGFAALKKSICARFPLIHLGLTFDAYDVVSNKSRTLSVGEVYLRMLMTLRGVSADKALAIGKHYQNPRQLMQAVAADEPEKAVGDLYIEGSRRKIGPALGKRIAQFWTADEFTDTQ</sequence>
<dbReference type="SMART" id="SM00891">
    <property type="entry name" value="ERCC4"/>
    <property type="match status" value="1"/>
</dbReference>
<feature type="compositionally biased region" description="Polar residues" evidence="17">
    <location>
        <begin position="308"/>
        <end position="321"/>
    </location>
</feature>
<evidence type="ECO:0000256" key="15">
    <source>
        <dbReference type="ARBA" id="ARBA00058015"/>
    </source>
</evidence>
<keyword evidence="6 16" id="KW-0479">Metal-binding</keyword>
<dbReference type="EMBL" id="JANBOH010000264">
    <property type="protein sequence ID" value="KAJ1643361.1"/>
    <property type="molecule type" value="Genomic_DNA"/>
</dbReference>
<dbReference type="InterPro" id="IPR042530">
    <property type="entry name" value="EME1/EME2_C"/>
</dbReference>
<evidence type="ECO:0000256" key="12">
    <source>
        <dbReference type="ARBA" id="ARBA00023204"/>
    </source>
</evidence>
<comment type="cofactor">
    <cofactor evidence="1 16">
        <name>Mg(2+)</name>
        <dbReference type="ChEBI" id="CHEBI:18420"/>
    </cofactor>
</comment>
<comment type="function">
    <text evidence="15 16">Interacts with EME1 to form a DNA structure-specific endonuclease with substrate preference for branched DNA structures with a 5'-end at the branch nick. Typical substrates include 3'-flap structures, D-loops, replication forks and nicked Holliday junctions. May be required in mitosis for the processing of stalled or collapsed replication fork intermediates. May be required in meiosis for the repair of meiosis-specific double strand breaks subsequent to single-end invasion (SEI).</text>
</comment>
<evidence type="ECO:0000256" key="2">
    <source>
        <dbReference type="ARBA" id="ARBA00004123"/>
    </source>
</evidence>
<comment type="subcellular location">
    <subcellularLocation>
        <location evidence="2 16">Nucleus</location>
    </subcellularLocation>
</comment>
<dbReference type="GO" id="GO:0006308">
    <property type="term" value="P:DNA catabolic process"/>
    <property type="evidence" value="ECO:0007669"/>
    <property type="project" value="UniProtKB-UniRule"/>
</dbReference>
<evidence type="ECO:0000313" key="20">
    <source>
        <dbReference type="Proteomes" id="UP001145021"/>
    </source>
</evidence>
<dbReference type="GO" id="GO:0000712">
    <property type="term" value="P:resolution of meiotic recombination intermediates"/>
    <property type="evidence" value="ECO:0007669"/>
    <property type="project" value="TreeGrafter"/>
</dbReference>
<feature type="region of interest" description="Disordered" evidence="17">
    <location>
        <begin position="302"/>
        <end position="331"/>
    </location>
</feature>
<name>A0A9W7XI84_9FUNG</name>
<accession>A0A9W7XI84</accession>
<dbReference type="Gene3D" id="1.10.150.670">
    <property type="entry name" value="Crossover junction endonuclease EME1, DNA-binding domain"/>
    <property type="match status" value="1"/>
</dbReference>
<dbReference type="FunFam" id="1.10.150.110:FF:000001">
    <property type="entry name" value="Putative Crossover junction endonuclease MUS81"/>
    <property type="match status" value="1"/>
</dbReference>
<dbReference type="Pfam" id="PF14716">
    <property type="entry name" value="HHH_8"/>
    <property type="match status" value="1"/>
</dbReference>
<keyword evidence="14" id="KW-0469">Meiosis</keyword>
<evidence type="ECO:0000256" key="5">
    <source>
        <dbReference type="ARBA" id="ARBA00022722"/>
    </source>
</evidence>
<dbReference type="InterPro" id="IPR033309">
    <property type="entry name" value="Mus81"/>
</dbReference>